<feature type="region of interest" description="Disordered" evidence="1">
    <location>
        <begin position="1"/>
        <end position="29"/>
    </location>
</feature>
<dbReference type="Ensembl" id="ENSNFUT00015014741.1">
    <property type="protein sequence ID" value="ENSNFUP00015014040.1"/>
    <property type="gene ID" value="ENSNFUG00015006849.1"/>
</dbReference>
<dbReference type="AlphaFoldDB" id="A0A8C6L134"/>
<accession>A0A8C6L134</accession>
<dbReference type="SUPFAM" id="SSF53098">
    <property type="entry name" value="Ribonuclease H-like"/>
    <property type="match status" value="1"/>
</dbReference>
<keyword evidence="3" id="KW-1185">Reference proteome</keyword>
<feature type="compositionally biased region" description="Basic residues" evidence="1">
    <location>
        <begin position="1"/>
        <end position="22"/>
    </location>
</feature>
<dbReference type="Proteomes" id="UP000694548">
    <property type="component" value="Chromosome sgr14"/>
</dbReference>
<evidence type="ECO:0000313" key="2">
    <source>
        <dbReference type="Ensembl" id="ENSNFUP00015014040.1"/>
    </source>
</evidence>
<proteinExistence type="predicted"/>
<dbReference type="PANTHER" id="PTHR45913:SF21">
    <property type="entry name" value="DUF4371 DOMAIN-CONTAINING PROTEIN"/>
    <property type="match status" value="1"/>
</dbReference>
<reference evidence="2" key="1">
    <citation type="submission" date="2014-08" db="EMBL/GenBank/DDBJ databases">
        <authorList>
            <person name="Senf B."/>
            <person name="Petzold A."/>
            <person name="Downie B.R."/>
            <person name="Koch P."/>
            <person name="Platzer M."/>
        </authorList>
    </citation>
    <scope>NUCLEOTIDE SEQUENCE [LARGE SCALE GENOMIC DNA]</scope>
    <source>
        <strain evidence="2">GRZ</strain>
    </source>
</reference>
<name>A0A8C6L134_NOTFU</name>
<evidence type="ECO:0000256" key="1">
    <source>
        <dbReference type="SAM" id="MobiDB-lite"/>
    </source>
</evidence>
<reference evidence="2" key="2">
    <citation type="submission" date="2025-08" db="UniProtKB">
        <authorList>
            <consortium name="Ensembl"/>
        </authorList>
    </citation>
    <scope>IDENTIFICATION</scope>
</reference>
<organism evidence="2 3">
    <name type="scientific">Nothobranchius furzeri</name>
    <name type="common">Turquoise killifish</name>
    <dbReference type="NCBI Taxonomy" id="105023"/>
    <lineage>
        <taxon>Eukaryota</taxon>
        <taxon>Metazoa</taxon>
        <taxon>Chordata</taxon>
        <taxon>Craniata</taxon>
        <taxon>Vertebrata</taxon>
        <taxon>Euteleostomi</taxon>
        <taxon>Actinopterygii</taxon>
        <taxon>Neopterygii</taxon>
        <taxon>Teleostei</taxon>
        <taxon>Neoteleostei</taxon>
        <taxon>Acanthomorphata</taxon>
        <taxon>Ovalentaria</taxon>
        <taxon>Atherinomorphae</taxon>
        <taxon>Cyprinodontiformes</taxon>
        <taxon>Nothobranchiidae</taxon>
        <taxon>Nothobranchius</taxon>
    </lineage>
</organism>
<protein>
    <recommendedName>
        <fullName evidence="4">DUF4371 domain-containing protein</fullName>
    </recommendedName>
</protein>
<dbReference type="PANTHER" id="PTHR45913">
    <property type="entry name" value="EPM2A-INTERACTING PROTEIN 1"/>
    <property type="match status" value="1"/>
</dbReference>
<dbReference type="GeneTree" id="ENSGT00950000182812"/>
<reference evidence="2" key="3">
    <citation type="submission" date="2025-09" db="UniProtKB">
        <authorList>
            <consortium name="Ensembl"/>
        </authorList>
    </citation>
    <scope>IDENTIFICATION</scope>
</reference>
<dbReference type="InterPro" id="IPR012337">
    <property type="entry name" value="RNaseH-like_sf"/>
</dbReference>
<sequence length="582" mass="65704">MTVATAKRHNVQRHFSTCHKSHNASYPPSSALRTEKARELKAALGKQQSLFTKPVEKSQQTTEASFRATHFLITNKKTFSDGEVFKEAMMIIAKTVFKDEKNGTDVISTLSNVQLGASTTVRRVTAMSENLTEQLEQDVATCKWFSIQCDESVDCSSSAQLMVFIRMVFDDFSTKEELLTLLPLQTTTRGVDIYNAVKSFLVEKKVPLEKLVSMTTDGAPAMIGRHAGSIAHCKGDTDFPTFLHYHCIIHQQAICSKVTGFEHVMTPVVKIINSIRSKAKQHRIFKVLLEELSAEYGDLLLHTEIRWLSRRRVLQHFYFSLLCEIKEFIQSKGDDISLLEDTEWIPDLAFLTDITGKLNHLNCELQGKGKTVADMISAVNAFKAKMNIFSVHLQKKRVLHFPSVQSVLNDNASASETFDKVVDKYSEVINRLGQEFENRFHDFDQLEPCVSFISNPFVQVEIACIAEQLSATFSLNAGEVEIEIITLQNDLHLKAHQSEPNFWCLVDTEKYKGVCTAAMKVASMFCSTYLCESAFSDMNFIKSKHRTRLTDSHLHDSVRVAVSSYTPDYSKLVTSMQCQVSH</sequence>
<evidence type="ECO:0008006" key="4">
    <source>
        <dbReference type="Google" id="ProtNLM"/>
    </source>
</evidence>
<evidence type="ECO:0000313" key="3">
    <source>
        <dbReference type="Proteomes" id="UP000694548"/>
    </source>
</evidence>